<protein>
    <submittedName>
        <fullName evidence="3">Uncharacterized protein</fullName>
    </submittedName>
</protein>
<sequence>MIAGHTIIKVIAGLTEDQIAKYNAALSQAGIQAKKIIDDALAQVEEMRANVKNILEEEDKKMSKLIEEKVAKFKFEYTSFVLSYKLLKKVIKNVLNNKRNKSKFSSEETEKFRKDMLEYYKKSSEKYKKLDAEVNQMMNEALDKANSIIKHNRQQLDQTLDDNAHSNLKKVTDQVEKALGDLQANTASIAADAVKKIMHERKDDKRSSEVISSFSRDLNKKLH</sequence>
<keyword evidence="4" id="KW-1185">Reference proteome</keyword>
<evidence type="ECO:0000313" key="4">
    <source>
        <dbReference type="Proteomes" id="UP000827092"/>
    </source>
</evidence>
<gene>
    <name evidence="3" type="ORF">JTE90_027898</name>
</gene>
<organism evidence="3 4">
    <name type="scientific">Oedothorax gibbosus</name>
    <dbReference type="NCBI Taxonomy" id="931172"/>
    <lineage>
        <taxon>Eukaryota</taxon>
        <taxon>Metazoa</taxon>
        <taxon>Ecdysozoa</taxon>
        <taxon>Arthropoda</taxon>
        <taxon>Chelicerata</taxon>
        <taxon>Arachnida</taxon>
        <taxon>Araneae</taxon>
        <taxon>Araneomorphae</taxon>
        <taxon>Entelegynae</taxon>
        <taxon>Araneoidea</taxon>
        <taxon>Linyphiidae</taxon>
        <taxon>Erigoninae</taxon>
        <taxon>Oedothorax</taxon>
    </lineage>
</organism>
<evidence type="ECO:0000313" key="3">
    <source>
        <dbReference type="EMBL" id="KAG8171876.1"/>
    </source>
</evidence>
<feature type="coiled-coil region" evidence="1">
    <location>
        <begin position="37"/>
        <end position="68"/>
    </location>
</feature>
<feature type="region of interest" description="Disordered" evidence="2">
    <location>
        <begin position="199"/>
        <end position="223"/>
    </location>
</feature>
<dbReference type="AlphaFoldDB" id="A0AAV6TJL7"/>
<accession>A0AAV6TJL7</accession>
<proteinExistence type="predicted"/>
<feature type="compositionally biased region" description="Basic and acidic residues" evidence="2">
    <location>
        <begin position="199"/>
        <end position="208"/>
    </location>
</feature>
<dbReference type="EMBL" id="JAFNEN010003440">
    <property type="protein sequence ID" value="KAG8171876.1"/>
    <property type="molecule type" value="Genomic_DNA"/>
</dbReference>
<evidence type="ECO:0000256" key="1">
    <source>
        <dbReference type="SAM" id="Coils"/>
    </source>
</evidence>
<reference evidence="3 4" key="1">
    <citation type="journal article" date="2022" name="Nat. Ecol. Evol.">
        <title>A masculinizing supergene underlies an exaggerated male reproductive morph in a spider.</title>
        <authorList>
            <person name="Hendrickx F."/>
            <person name="De Corte Z."/>
            <person name="Sonet G."/>
            <person name="Van Belleghem S.M."/>
            <person name="Kostlbacher S."/>
            <person name="Vangestel C."/>
        </authorList>
    </citation>
    <scope>NUCLEOTIDE SEQUENCE [LARGE SCALE GENOMIC DNA]</scope>
    <source>
        <strain evidence="3">W744_W776</strain>
    </source>
</reference>
<dbReference type="Proteomes" id="UP000827092">
    <property type="component" value="Unassembled WGS sequence"/>
</dbReference>
<keyword evidence="1" id="KW-0175">Coiled coil</keyword>
<name>A0AAV6TJL7_9ARAC</name>
<evidence type="ECO:0000256" key="2">
    <source>
        <dbReference type="SAM" id="MobiDB-lite"/>
    </source>
</evidence>
<comment type="caution">
    <text evidence="3">The sequence shown here is derived from an EMBL/GenBank/DDBJ whole genome shotgun (WGS) entry which is preliminary data.</text>
</comment>